<evidence type="ECO:0000313" key="2">
    <source>
        <dbReference type="Proteomes" id="UP000179840"/>
    </source>
</evidence>
<name>A0A1S1UDJ6_9BURK</name>
<reference evidence="1 2" key="1">
    <citation type="submission" date="2015-06" db="EMBL/GenBank/DDBJ databases">
        <title>Draft genome sequencing of a biphenyl-degrading bacterium, Janthinobacterium lividum MEG1.</title>
        <authorList>
            <person name="Shimodaira J."/>
            <person name="Hatta T."/>
        </authorList>
    </citation>
    <scope>NUCLEOTIDE SEQUENCE [LARGE SCALE GENOMIC DNA]</scope>
    <source>
        <strain evidence="1 2">MEG1</strain>
    </source>
</reference>
<sequence>MPSTAMTKTTTPSPKRREEGVAKLTVNPFLDAEFYARMRDYTERDAAIIKELKAIAEIRAGNKQPDPRLAPSLQALRDTVKKGLSFGEMLERIAAGKEKGLWEPWMTTFGIEIRAVNYGAGPRNACLVLDLAANAPAHAMFAKAGIQNWRSLAADDCSVVRSEKATETTPLKVYAVFYLDPLPA</sequence>
<dbReference type="AlphaFoldDB" id="A0A1S1UDJ6"/>
<evidence type="ECO:0000313" key="1">
    <source>
        <dbReference type="EMBL" id="OHV98490.1"/>
    </source>
</evidence>
<dbReference type="Proteomes" id="UP000179840">
    <property type="component" value="Unassembled WGS sequence"/>
</dbReference>
<dbReference type="EMBL" id="LFKP01000003">
    <property type="protein sequence ID" value="OHV98490.1"/>
    <property type="molecule type" value="Genomic_DNA"/>
</dbReference>
<comment type="caution">
    <text evidence="1">The sequence shown here is derived from an EMBL/GenBank/DDBJ whole genome shotgun (WGS) entry which is preliminary data.</text>
</comment>
<gene>
    <name evidence="1" type="ORF">AKG95_04480</name>
</gene>
<proteinExistence type="predicted"/>
<accession>A0A1S1UDJ6</accession>
<organism evidence="1 2">
    <name type="scientific">Janthinobacterium lividum</name>
    <dbReference type="NCBI Taxonomy" id="29581"/>
    <lineage>
        <taxon>Bacteria</taxon>
        <taxon>Pseudomonadati</taxon>
        <taxon>Pseudomonadota</taxon>
        <taxon>Betaproteobacteria</taxon>
        <taxon>Burkholderiales</taxon>
        <taxon>Oxalobacteraceae</taxon>
        <taxon>Janthinobacterium</taxon>
    </lineage>
</organism>
<protein>
    <submittedName>
        <fullName evidence="1">Uncharacterized protein</fullName>
    </submittedName>
</protein>